<evidence type="ECO:0000313" key="1">
    <source>
        <dbReference type="EMBL" id="JAH15832.1"/>
    </source>
</evidence>
<reference evidence="1" key="1">
    <citation type="submission" date="2014-11" db="EMBL/GenBank/DDBJ databases">
        <authorList>
            <person name="Amaro Gonzalez C."/>
        </authorList>
    </citation>
    <scope>NUCLEOTIDE SEQUENCE</scope>
</reference>
<sequence length="49" mass="5751">MFRSFLLLKYNTQMKKGGATDKYLLAVNMNILKMLITFSYSLTDAVYRH</sequence>
<reference evidence="1" key="2">
    <citation type="journal article" date="2015" name="Fish Shellfish Immunol.">
        <title>Early steps in the European eel (Anguilla anguilla)-Vibrio vulnificus interaction in the gills: Role of the RtxA13 toxin.</title>
        <authorList>
            <person name="Callol A."/>
            <person name="Pajuelo D."/>
            <person name="Ebbesson L."/>
            <person name="Teles M."/>
            <person name="MacKenzie S."/>
            <person name="Amaro C."/>
        </authorList>
    </citation>
    <scope>NUCLEOTIDE SEQUENCE</scope>
</reference>
<protein>
    <submittedName>
        <fullName evidence="1">Uncharacterized protein</fullName>
    </submittedName>
</protein>
<organism evidence="1">
    <name type="scientific">Anguilla anguilla</name>
    <name type="common">European freshwater eel</name>
    <name type="synonym">Muraena anguilla</name>
    <dbReference type="NCBI Taxonomy" id="7936"/>
    <lineage>
        <taxon>Eukaryota</taxon>
        <taxon>Metazoa</taxon>
        <taxon>Chordata</taxon>
        <taxon>Craniata</taxon>
        <taxon>Vertebrata</taxon>
        <taxon>Euteleostomi</taxon>
        <taxon>Actinopterygii</taxon>
        <taxon>Neopterygii</taxon>
        <taxon>Teleostei</taxon>
        <taxon>Anguilliformes</taxon>
        <taxon>Anguillidae</taxon>
        <taxon>Anguilla</taxon>
    </lineage>
</organism>
<dbReference type="AlphaFoldDB" id="A0A0E9QH86"/>
<proteinExistence type="predicted"/>
<accession>A0A0E9QH86</accession>
<dbReference type="EMBL" id="GBXM01092745">
    <property type="protein sequence ID" value="JAH15832.1"/>
    <property type="molecule type" value="Transcribed_RNA"/>
</dbReference>
<name>A0A0E9QH86_ANGAN</name>